<name>A0AAW2Z4K2_9EUKA</name>
<feature type="domain" description="JmjC" evidence="8">
    <location>
        <begin position="238"/>
        <end position="399"/>
    </location>
</feature>
<evidence type="ECO:0000256" key="1">
    <source>
        <dbReference type="ARBA" id="ARBA00001954"/>
    </source>
</evidence>
<dbReference type="GO" id="GO:0005634">
    <property type="term" value="C:nucleus"/>
    <property type="evidence" value="ECO:0007669"/>
    <property type="project" value="UniProtKB-SubCell"/>
</dbReference>
<evidence type="ECO:0000259" key="8">
    <source>
        <dbReference type="PROSITE" id="PS51184"/>
    </source>
</evidence>
<dbReference type="PROSITE" id="PS51184">
    <property type="entry name" value="JMJC"/>
    <property type="match status" value="1"/>
</dbReference>
<evidence type="ECO:0000256" key="5">
    <source>
        <dbReference type="ARBA" id="ARBA00023002"/>
    </source>
</evidence>
<keyword evidence="7" id="KW-0539">Nucleus</keyword>
<dbReference type="Pfam" id="PF13621">
    <property type="entry name" value="Cupin_8"/>
    <property type="match status" value="1"/>
</dbReference>
<evidence type="ECO:0000256" key="7">
    <source>
        <dbReference type="ARBA" id="ARBA00023242"/>
    </source>
</evidence>
<dbReference type="PANTHER" id="PTHR12461">
    <property type="entry name" value="HYPOXIA-INDUCIBLE FACTOR 1 ALPHA INHIBITOR-RELATED"/>
    <property type="match status" value="1"/>
</dbReference>
<comment type="cofactor">
    <cofactor evidence="1">
        <name>Fe(2+)</name>
        <dbReference type="ChEBI" id="CHEBI:29033"/>
    </cofactor>
</comment>
<reference evidence="9 10" key="1">
    <citation type="submission" date="2024-03" db="EMBL/GenBank/DDBJ databases">
        <title>The Acrasis kona genome and developmental transcriptomes reveal deep origins of eukaryotic multicellular pathways.</title>
        <authorList>
            <person name="Sheikh S."/>
            <person name="Fu C.-J."/>
            <person name="Brown M.W."/>
            <person name="Baldauf S.L."/>
        </authorList>
    </citation>
    <scope>NUCLEOTIDE SEQUENCE [LARGE SCALE GENOMIC DNA]</scope>
    <source>
        <strain evidence="9 10">ATCC MYA-3509</strain>
    </source>
</reference>
<dbReference type="GO" id="GO:0051213">
    <property type="term" value="F:dioxygenase activity"/>
    <property type="evidence" value="ECO:0007669"/>
    <property type="project" value="UniProtKB-KW"/>
</dbReference>
<evidence type="ECO:0000256" key="3">
    <source>
        <dbReference type="ARBA" id="ARBA00022723"/>
    </source>
</evidence>
<gene>
    <name evidence="9" type="ORF">AKO1_014570</name>
</gene>
<keyword evidence="4" id="KW-0223">Dioxygenase</keyword>
<evidence type="ECO:0000256" key="6">
    <source>
        <dbReference type="ARBA" id="ARBA00023004"/>
    </source>
</evidence>
<keyword evidence="3" id="KW-0479">Metal-binding</keyword>
<keyword evidence="5" id="KW-0560">Oxidoreductase</keyword>
<comment type="caution">
    <text evidence="9">The sequence shown here is derived from an EMBL/GenBank/DDBJ whole genome shotgun (WGS) entry which is preliminary data.</text>
</comment>
<keyword evidence="10" id="KW-1185">Reference proteome</keyword>
<dbReference type="SUPFAM" id="SSF51197">
    <property type="entry name" value="Clavaminate synthase-like"/>
    <property type="match status" value="1"/>
</dbReference>
<dbReference type="InterPro" id="IPR003347">
    <property type="entry name" value="JmjC_dom"/>
</dbReference>
<comment type="subcellular location">
    <subcellularLocation>
        <location evidence="2">Nucleus</location>
    </subcellularLocation>
</comment>
<dbReference type="AlphaFoldDB" id="A0AAW2Z4K2"/>
<evidence type="ECO:0000313" key="9">
    <source>
        <dbReference type="EMBL" id="KAL0483577.1"/>
    </source>
</evidence>
<dbReference type="InterPro" id="IPR041667">
    <property type="entry name" value="Cupin_8"/>
</dbReference>
<sequence>MEFVIDNQITSLEHDVIDSLRGRIDCDCGPSVVPCFNEMIDSFKKEDYENARLTSQDMYDFAWDKLHTGKWSEVKNGWRILFATSCFISVTSEIRTTTQSKELSYWTNLIRKCDMALIMGCEEPLESIIHNLVEKIHSMVYETFEPDENIQYTPSPSHKKRKINTDSSTIPRVKNISPTTFYKEYVANQHPVIITGSFEGLQQLDDIMHCMAYRTVPVEVGKDYTDPDWSQKMMLAHEYIRNYVLTTNSPDKRGYLAQHSLFDQIRPLSQYIEEPTVGCMLGEGELVTRNAWLGPSGTVSPLHTDPYDNLFLQLMGDKFVRLYNKDQTNKLYAQQEGLLTNTSYIRDIHQVCDINYPLFKEAEYMECVLTQGEMLYIPKLFWHYVESLSVSFSVSYWYK</sequence>
<dbReference type="GO" id="GO:0046872">
    <property type="term" value="F:metal ion binding"/>
    <property type="evidence" value="ECO:0007669"/>
    <property type="project" value="UniProtKB-KW"/>
</dbReference>
<protein>
    <submittedName>
        <fullName evidence="9">Lysine-specific demethylase</fullName>
    </submittedName>
</protein>
<dbReference type="SMART" id="SM00558">
    <property type="entry name" value="JmjC"/>
    <property type="match status" value="1"/>
</dbReference>
<evidence type="ECO:0000313" key="10">
    <source>
        <dbReference type="Proteomes" id="UP001431209"/>
    </source>
</evidence>
<keyword evidence="6" id="KW-0408">Iron</keyword>
<dbReference type="Proteomes" id="UP001431209">
    <property type="component" value="Unassembled WGS sequence"/>
</dbReference>
<evidence type="ECO:0000256" key="4">
    <source>
        <dbReference type="ARBA" id="ARBA00022964"/>
    </source>
</evidence>
<dbReference type="Pfam" id="PF24472">
    <property type="entry name" value="ARM_KDM8_N"/>
    <property type="match status" value="1"/>
</dbReference>
<accession>A0AAW2Z4K2</accession>
<evidence type="ECO:0000256" key="2">
    <source>
        <dbReference type="ARBA" id="ARBA00004123"/>
    </source>
</evidence>
<dbReference type="InterPro" id="IPR056520">
    <property type="entry name" value="ARM_KDM8_N"/>
</dbReference>
<dbReference type="EMBL" id="JAOPGA020000969">
    <property type="protein sequence ID" value="KAL0483577.1"/>
    <property type="molecule type" value="Genomic_DNA"/>
</dbReference>
<dbReference type="PANTHER" id="PTHR12461:SF105">
    <property type="entry name" value="HYPOXIA-INDUCIBLE FACTOR 1-ALPHA INHIBITOR"/>
    <property type="match status" value="1"/>
</dbReference>
<organism evidence="9 10">
    <name type="scientific">Acrasis kona</name>
    <dbReference type="NCBI Taxonomy" id="1008807"/>
    <lineage>
        <taxon>Eukaryota</taxon>
        <taxon>Discoba</taxon>
        <taxon>Heterolobosea</taxon>
        <taxon>Tetramitia</taxon>
        <taxon>Eutetramitia</taxon>
        <taxon>Acrasidae</taxon>
        <taxon>Acrasis</taxon>
    </lineage>
</organism>
<dbReference type="Gene3D" id="2.60.120.650">
    <property type="entry name" value="Cupin"/>
    <property type="match status" value="1"/>
</dbReference>
<proteinExistence type="predicted"/>